<keyword evidence="5" id="KW-0346">Stress response</keyword>
<dbReference type="Pfam" id="PF01428">
    <property type="entry name" value="zf-AN1"/>
    <property type="match status" value="1"/>
</dbReference>
<comment type="caution">
    <text evidence="9">The sequence shown here is derived from an EMBL/GenBank/DDBJ whole genome shotgun (WGS) entry which is preliminary data.</text>
</comment>
<dbReference type="AlphaFoldDB" id="A0AAX6H5Q1"/>
<evidence type="ECO:0000256" key="7">
    <source>
        <dbReference type="SAM" id="MobiDB-lite"/>
    </source>
</evidence>
<dbReference type="GO" id="GO:0016567">
    <property type="term" value="P:protein ubiquitination"/>
    <property type="evidence" value="ECO:0007669"/>
    <property type="project" value="TreeGrafter"/>
</dbReference>
<protein>
    <submittedName>
        <fullName evidence="9">Zinc finger AN1 domain-containing stress-associated protein 15-like</fullName>
    </submittedName>
</protein>
<keyword evidence="10" id="KW-1185">Reference proteome</keyword>
<evidence type="ECO:0000256" key="2">
    <source>
        <dbReference type="ARBA" id="ARBA00022723"/>
    </source>
</evidence>
<evidence type="ECO:0000313" key="10">
    <source>
        <dbReference type="Proteomes" id="UP001140949"/>
    </source>
</evidence>
<dbReference type="SMART" id="SM00154">
    <property type="entry name" value="ZnF_AN1"/>
    <property type="match status" value="1"/>
</dbReference>
<evidence type="ECO:0000256" key="6">
    <source>
        <dbReference type="PROSITE-ProRule" id="PRU00449"/>
    </source>
</evidence>
<evidence type="ECO:0000256" key="4">
    <source>
        <dbReference type="ARBA" id="ARBA00022833"/>
    </source>
</evidence>
<evidence type="ECO:0000256" key="3">
    <source>
        <dbReference type="ARBA" id="ARBA00022771"/>
    </source>
</evidence>
<feature type="compositionally biased region" description="Low complexity" evidence="7">
    <location>
        <begin position="18"/>
        <end position="50"/>
    </location>
</feature>
<keyword evidence="2" id="KW-0479">Metal-binding</keyword>
<name>A0AAX6H5Q1_IRIPA</name>
<keyword evidence="3 6" id="KW-0863">Zinc-finger</keyword>
<evidence type="ECO:0000256" key="5">
    <source>
        <dbReference type="ARBA" id="ARBA00023016"/>
    </source>
</evidence>
<dbReference type="FunFam" id="4.10.1110.10:FF:000001">
    <property type="entry name" value="Zinc finger AN1-type containing 6"/>
    <property type="match status" value="1"/>
</dbReference>
<dbReference type="GO" id="GO:0008270">
    <property type="term" value="F:zinc ion binding"/>
    <property type="evidence" value="ECO:0007669"/>
    <property type="project" value="UniProtKB-KW"/>
</dbReference>
<reference evidence="9" key="2">
    <citation type="submission" date="2023-04" db="EMBL/GenBank/DDBJ databases">
        <authorList>
            <person name="Bruccoleri R.E."/>
            <person name="Oakeley E.J."/>
            <person name="Faust A.-M."/>
            <person name="Dessus-Babus S."/>
            <person name="Altorfer M."/>
            <person name="Burckhardt D."/>
            <person name="Oertli M."/>
            <person name="Naumann U."/>
            <person name="Petersen F."/>
            <person name="Wong J."/>
        </authorList>
    </citation>
    <scope>NUCLEOTIDE SEQUENCE</scope>
    <source>
        <strain evidence="9">GSM-AAB239-AS_SAM_17_03QT</strain>
        <tissue evidence="9">Leaf</tissue>
    </source>
</reference>
<organism evidence="9 10">
    <name type="scientific">Iris pallida</name>
    <name type="common">Sweet iris</name>
    <dbReference type="NCBI Taxonomy" id="29817"/>
    <lineage>
        <taxon>Eukaryota</taxon>
        <taxon>Viridiplantae</taxon>
        <taxon>Streptophyta</taxon>
        <taxon>Embryophyta</taxon>
        <taxon>Tracheophyta</taxon>
        <taxon>Spermatophyta</taxon>
        <taxon>Magnoliopsida</taxon>
        <taxon>Liliopsida</taxon>
        <taxon>Asparagales</taxon>
        <taxon>Iridaceae</taxon>
        <taxon>Iridoideae</taxon>
        <taxon>Irideae</taxon>
        <taxon>Iris</taxon>
    </lineage>
</organism>
<dbReference type="EMBL" id="JANAVB010012600">
    <property type="protein sequence ID" value="KAJ6835968.1"/>
    <property type="molecule type" value="Genomic_DNA"/>
</dbReference>
<reference evidence="9" key="1">
    <citation type="journal article" date="2023" name="GigaByte">
        <title>Genome assembly of the bearded iris, Iris pallida Lam.</title>
        <authorList>
            <person name="Bruccoleri R.E."/>
            <person name="Oakeley E.J."/>
            <person name="Faust A.M.E."/>
            <person name="Altorfer M."/>
            <person name="Dessus-Babus S."/>
            <person name="Burckhardt D."/>
            <person name="Oertli M."/>
            <person name="Naumann U."/>
            <person name="Petersen F."/>
            <person name="Wong J."/>
        </authorList>
    </citation>
    <scope>NUCLEOTIDE SEQUENCE</scope>
    <source>
        <strain evidence="9">GSM-AAB239-AS_SAM_17_03QT</strain>
    </source>
</reference>
<proteinExistence type="predicted"/>
<evidence type="ECO:0000313" key="9">
    <source>
        <dbReference type="EMBL" id="KAJ6835968.1"/>
    </source>
</evidence>
<dbReference type="Gene3D" id="4.10.1110.10">
    <property type="entry name" value="AN1-like Zinc finger"/>
    <property type="match status" value="1"/>
</dbReference>
<dbReference type="InterPro" id="IPR000058">
    <property type="entry name" value="Znf_AN1"/>
</dbReference>
<dbReference type="PROSITE" id="PS51039">
    <property type="entry name" value="ZF_AN1"/>
    <property type="match status" value="1"/>
</dbReference>
<accession>A0AAX6H5Q1</accession>
<dbReference type="Proteomes" id="UP001140949">
    <property type="component" value="Unassembled WGS sequence"/>
</dbReference>
<dbReference type="PANTHER" id="PTHR10634">
    <property type="entry name" value="AN1-TYPE ZINC FINGER PROTEIN"/>
    <property type="match status" value="1"/>
</dbReference>
<evidence type="ECO:0000256" key="1">
    <source>
        <dbReference type="ARBA" id="ARBA00003732"/>
    </source>
</evidence>
<gene>
    <name evidence="9" type="ORF">M6B38_329045</name>
</gene>
<sequence>MAQESCNLDKEEAEMLKPSSSSSLPPSSTTASAPSTCFPPSSTTASAPSTCFLNSSSSLKRPERPEDNSPEEVRPSSVRLGNRCWTCRKRVGLTGFRCRCGDLFCGRHRYSDVHGCSFDYKAMGRDEISKANPVVRAAKIIKI</sequence>
<feature type="compositionally biased region" description="Basic and acidic residues" evidence="7">
    <location>
        <begin position="60"/>
        <end position="74"/>
    </location>
</feature>
<feature type="region of interest" description="Disordered" evidence="7">
    <location>
        <begin position="1"/>
        <end position="77"/>
    </location>
</feature>
<dbReference type="InterPro" id="IPR050652">
    <property type="entry name" value="AN1_A20_ZnFinger"/>
</dbReference>
<dbReference type="InterPro" id="IPR035896">
    <property type="entry name" value="AN1-like_Znf"/>
</dbReference>
<dbReference type="GO" id="GO:0004842">
    <property type="term" value="F:ubiquitin-protein transferase activity"/>
    <property type="evidence" value="ECO:0007669"/>
    <property type="project" value="TreeGrafter"/>
</dbReference>
<dbReference type="PANTHER" id="PTHR10634:SF22">
    <property type="entry name" value="ZINC FINGER A20 AND AN1 DOMAIN-CONTAINING STRESS-ASSOCIATED PROTEIN 5"/>
    <property type="match status" value="1"/>
</dbReference>
<feature type="domain" description="AN1-type" evidence="8">
    <location>
        <begin position="78"/>
        <end position="124"/>
    </location>
</feature>
<evidence type="ECO:0000259" key="8">
    <source>
        <dbReference type="PROSITE" id="PS51039"/>
    </source>
</evidence>
<dbReference type="SUPFAM" id="SSF118310">
    <property type="entry name" value="AN1-like Zinc finger"/>
    <property type="match status" value="1"/>
</dbReference>
<comment type="function">
    <text evidence="1">May be involved in environmental stress response.</text>
</comment>
<keyword evidence="4" id="KW-0862">Zinc</keyword>